<dbReference type="PANTHER" id="PTHR33303:SF2">
    <property type="entry name" value="COA-BINDING DOMAIN-CONTAINING PROTEIN"/>
    <property type="match status" value="1"/>
</dbReference>
<comment type="caution">
    <text evidence="2">The sequence shown here is derived from an EMBL/GenBank/DDBJ whole genome shotgun (WGS) entry which is preliminary data.</text>
</comment>
<gene>
    <name evidence="2" type="ORF">Mgrana_02105</name>
</gene>
<evidence type="ECO:0000259" key="1">
    <source>
        <dbReference type="SMART" id="SM00881"/>
    </source>
</evidence>
<dbReference type="Gene3D" id="3.40.50.720">
    <property type="entry name" value="NAD(P)-binding Rossmann-like Domain"/>
    <property type="match status" value="1"/>
</dbReference>
<name>A0A399FAU2_9DEIN</name>
<feature type="domain" description="CoA-binding" evidence="1">
    <location>
        <begin position="10"/>
        <end position="105"/>
    </location>
</feature>
<dbReference type="Proteomes" id="UP000266178">
    <property type="component" value="Unassembled WGS sequence"/>
</dbReference>
<dbReference type="SUPFAM" id="SSF51735">
    <property type="entry name" value="NAD(P)-binding Rossmann-fold domains"/>
    <property type="match status" value="1"/>
</dbReference>
<evidence type="ECO:0000313" key="2">
    <source>
        <dbReference type="EMBL" id="RIH92032.1"/>
    </source>
</evidence>
<dbReference type="SMART" id="SM00881">
    <property type="entry name" value="CoA_binding"/>
    <property type="match status" value="1"/>
</dbReference>
<dbReference type="InterPro" id="IPR036291">
    <property type="entry name" value="NAD(P)-bd_dom_sf"/>
</dbReference>
<dbReference type="AlphaFoldDB" id="A0A399FAU2"/>
<dbReference type="Pfam" id="PF13380">
    <property type="entry name" value="CoA_binding_2"/>
    <property type="match status" value="1"/>
</dbReference>
<dbReference type="EMBL" id="QWLB01000027">
    <property type="protein sequence ID" value="RIH92032.1"/>
    <property type="molecule type" value="Genomic_DNA"/>
</dbReference>
<sequence length="152" mass="16953">MGTMENWETLLRSAHTIAVLGASSRPDRPAFFVPDYLYRTGYRILPVNPAQVGQRLWGEPVVGSLGELHQDIDVLDVFRRSEVLFEHLDDILQAKPKLVWLQSGIRNDAFAARLEAAGIAVVQDRCLMVEHRRRLGQSSQARGLGQSSSGTE</sequence>
<protein>
    <submittedName>
        <fullName evidence="2">CoA binding domain protein</fullName>
    </submittedName>
</protein>
<proteinExistence type="predicted"/>
<reference evidence="2 3" key="1">
    <citation type="submission" date="2018-08" db="EMBL/GenBank/DDBJ databases">
        <title>Meiothermus granaticius genome AF-68 sequencing project.</title>
        <authorList>
            <person name="Da Costa M.S."/>
            <person name="Albuquerque L."/>
            <person name="Raposo P."/>
            <person name="Froufe H.J.C."/>
            <person name="Barroso C.S."/>
            <person name="Egas C."/>
        </authorList>
    </citation>
    <scope>NUCLEOTIDE SEQUENCE [LARGE SCALE GENOMIC DNA]</scope>
    <source>
        <strain evidence="2 3">AF-68</strain>
    </source>
</reference>
<accession>A0A399FAU2</accession>
<dbReference type="PANTHER" id="PTHR33303">
    <property type="entry name" value="CYTOPLASMIC PROTEIN-RELATED"/>
    <property type="match status" value="1"/>
</dbReference>
<evidence type="ECO:0000313" key="3">
    <source>
        <dbReference type="Proteomes" id="UP000266178"/>
    </source>
</evidence>
<keyword evidence="3" id="KW-1185">Reference proteome</keyword>
<dbReference type="InterPro" id="IPR003781">
    <property type="entry name" value="CoA-bd"/>
</dbReference>
<organism evidence="2 3">
    <name type="scientific">Meiothermus granaticius NBRC 107808</name>
    <dbReference type="NCBI Taxonomy" id="1227551"/>
    <lineage>
        <taxon>Bacteria</taxon>
        <taxon>Thermotogati</taxon>
        <taxon>Deinococcota</taxon>
        <taxon>Deinococci</taxon>
        <taxon>Thermales</taxon>
        <taxon>Thermaceae</taxon>
        <taxon>Meiothermus</taxon>
    </lineage>
</organism>